<dbReference type="GO" id="GO:0004497">
    <property type="term" value="F:monooxygenase activity"/>
    <property type="evidence" value="ECO:0007669"/>
    <property type="project" value="UniProtKB-KW"/>
</dbReference>
<evidence type="ECO:0000256" key="2">
    <source>
        <dbReference type="ARBA" id="ARBA00022617"/>
    </source>
</evidence>
<dbReference type="PROSITE" id="PS00086">
    <property type="entry name" value="CYTOCHROME_P450"/>
    <property type="match status" value="1"/>
</dbReference>
<dbReference type="OrthoDB" id="1470350at2759"/>
<dbReference type="InterPro" id="IPR036396">
    <property type="entry name" value="Cyt_P450_sf"/>
</dbReference>
<reference evidence="10" key="1">
    <citation type="submission" date="2022-07" db="EMBL/GenBank/DDBJ databases">
        <title>Phylogenomic reconstructions and comparative analyses of Kickxellomycotina fungi.</title>
        <authorList>
            <person name="Reynolds N.K."/>
            <person name="Stajich J.E."/>
            <person name="Barry K."/>
            <person name="Grigoriev I.V."/>
            <person name="Crous P."/>
            <person name="Smith M.E."/>
        </authorList>
    </citation>
    <scope>NUCLEOTIDE SEQUENCE</scope>
    <source>
        <strain evidence="10">NRRL 1566</strain>
    </source>
</reference>
<keyword evidence="11" id="KW-1185">Reference proteome</keyword>
<evidence type="ECO:0000256" key="5">
    <source>
        <dbReference type="ARBA" id="ARBA00023004"/>
    </source>
</evidence>
<evidence type="ECO:0000256" key="9">
    <source>
        <dbReference type="SAM" id="Coils"/>
    </source>
</evidence>
<evidence type="ECO:0000313" key="10">
    <source>
        <dbReference type="EMBL" id="KAJ2851159.1"/>
    </source>
</evidence>
<dbReference type="InterPro" id="IPR001128">
    <property type="entry name" value="Cyt_P450"/>
</dbReference>
<comment type="cofactor">
    <cofactor evidence="7">
        <name>heme</name>
        <dbReference type="ChEBI" id="CHEBI:30413"/>
    </cofactor>
</comment>
<dbReference type="Pfam" id="PF00067">
    <property type="entry name" value="p450"/>
    <property type="match status" value="1"/>
</dbReference>
<dbReference type="PANTHER" id="PTHR24291">
    <property type="entry name" value="CYTOCHROME P450 FAMILY 4"/>
    <property type="match status" value="1"/>
</dbReference>
<evidence type="ECO:0000256" key="4">
    <source>
        <dbReference type="ARBA" id="ARBA00023002"/>
    </source>
</evidence>
<comment type="caution">
    <text evidence="10">The sequence shown here is derived from an EMBL/GenBank/DDBJ whole genome shotgun (WGS) entry which is preliminary data.</text>
</comment>
<keyword evidence="3 7" id="KW-0479">Metal-binding</keyword>
<keyword evidence="4 8" id="KW-0560">Oxidoreductase</keyword>
<feature type="binding site" description="axial binding residue" evidence="7">
    <location>
        <position position="471"/>
    </location>
    <ligand>
        <name>heme</name>
        <dbReference type="ChEBI" id="CHEBI:30413"/>
    </ligand>
    <ligandPart>
        <name>Fe</name>
        <dbReference type="ChEBI" id="CHEBI:18248"/>
    </ligandPart>
</feature>
<feature type="coiled-coil region" evidence="9">
    <location>
        <begin position="259"/>
        <end position="293"/>
    </location>
</feature>
<accession>A0A9W8M0G7</accession>
<dbReference type="PANTHER" id="PTHR24291:SF50">
    <property type="entry name" value="BIFUNCTIONAL ALBAFLAVENONE MONOOXYGENASE_TERPENE SYNTHASE"/>
    <property type="match status" value="1"/>
</dbReference>
<evidence type="ECO:0000313" key="11">
    <source>
        <dbReference type="Proteomes" id="UP001139887"/>
    </source>
</evidence>
<evidence type="ECO:0000256" key="7">
    <source>
        <dbReference type="PIRSR" id="PIRSR602401-1"/>
    </source>
</evidence>
<evidence type="ECO:0008006" key="12">
    <source>
        <dbReference type="Google" id="ProtNLM"/>
    </source>
</evidence>
<protein>
    <recommendedName>
        <fullName evidence="12">Cytochrome P450</fullName>
    </recommendedName>
</protein>
<evidence type="ECO:0000256" key="6">
    <source>
        <dbReference type="ARBA" id="ARBA00023033"/>
    </source>
</evidence>
<keyword evidence="9" id="KW-0175">Coiled coil</keyword>
<gene>
    <name evidence="10" type="ORF">IWW36_001297</name>
</gene>
<dbReference type="GO" id="GO:0005506">
    <property type="term" value="F:iron ion binding"/>
    <property type="evidence" value="ECO:0007669"/>
    <property type="project" value="InterPro"/>
</dbReference>
<sequence>MSLLDLVLPSFIESKTTLLLLGVVVFFGYGVYRMLVPPKVNDGGVPYIPAYKTLFWTFKPDPSRIDLCNNVDVPALKHTGIARSWLWGRWMYKINDAEYARQLFLKPTVFKKIEMQTSLPYTFRVYAAGANIMSENGDYFKAHRAVVMPAFRRAWPVEHFQMHMQKLEGLIRQQPKQVDILNIGRRVALDILGHIIMGVDFGALDYTQGELLEMCWDIVEAGVEPLYLLFPFLDKFPMGKRKKAFTNVKRFHEFIDGAIEKKRLELQSREQLNEEERDRADLLTLMIEAYEQTKKQGAFDEEGRLLPSMNFEELRNNTVVFFIAGHDGTAYSLCHLITELALHPDIQQRARDRVISVIGDKPDAFPTDEQLHELADLDMIIRESMRKSSSASDVRRELAEPVTLGPYTLPKGAWVHVDLWAMHHNPKHYPDPHKFIPERFAWSATKSDLAEMPHEHIPFSWAPFSEGGRKCMGHKFAMIAQRVLLITFVHRFTWTLPKDSPFWIRPRTNTMGLILPLNLKVDFTPRH</sequence>
<evidence type="ECO:0000256" key="8">
    <source>
        <dbReference type="RuleBase" id="RU000461"/>
    </source>
</evidence>
<keyword evidence="2 7" id="KW-0349">Heme</keyword>
<dbReference type="EMBL" id="JANBUW010000016">
    <property type="protein sequence ID" value="KAJ2851159.1"/>
    <property type="molecule type" value="Genomic_DNA"/>
</dbReference>
<dbReference type="Gene3D" id="1.10.630.10">
    <property type="entry name" value="Cytochrome P450"/>
    <property type="match status" value="1"/>
</dbReference>
<dbReference type="SUPFAM" id="SSF48264">
    <property type="entry name" value="Cytochrome P450"/>
    <property type="match status" value="1"/>
</dbReference>
<dbReference type="InterPro" id="IPR002401">
    <property type="entry name" value="Cyt_P450_E_grp-I"/>
</dbReference>
<dbReference type="InterPro" id="IPR050196">
    <property type="entry name" value="Cytochrome_P450_Monoox"/>
</dbReference>
<keyword evidence="5 7" id="KW-0408">Iron</keyword>
<dbReference type="Proteomes" id="UP001139887">
    <property type="component" value="Unassembled WGS sequence"/>
</dbReference>
<comment type="similarity">
    <text evidence="1 8">Belongs to the cytochrome P450 family.</text>
</comment>
<dbReference type="GO" id="GO:0016705">
    <property type="term" value="F:oxidoreductase activity, acting on paired donors, with incorporation or reduction of molecular oxygen"/>
    <property type="evidence" value="ECO:0007669"/>
    <property type="project" value="InterPro"/>
</dbReference>
<name>A0A9W8M0G7_9FUNG</name>
<dbReference type="AlphaFoldDB" id="A0A9W8M0G7"/>
<dbReference type="PRINTS" id="PR00463">
    <property type="entry name" value="EP450I"/>
</dbReference>
<keyword evidence="6 8" id="KW-0503">Monooxygenase</keyword>
<proteinExistence type="inferred from homology"/>
<evidence type="ECO:0000256" key="1">
    <source>
        <dbReference type="ARBA" id="ARBA00010617"/>
    </source>
</evidence>
<evidence type="ECO:0000256" key="3">
    <source>
        <dbReference type="ARBA" id="ARBA00022723"/>
    </source>
</evidence>
<organism evidence="10 11">
    <name type="scientific">Coemansia brasiliensis</name>
    <dbReference type="NCBI Taxonomy" id="2650707"/>
    <lineage>
        <taxon>Eukaryota</taxon>
        <taxon>Fungi</taxon>
        <taxon>Fungi incertae sedis</taxon>
        <taxon>Zoopagomycota</taxon>
        <taxon>Kickxellomycotina</taxon>
        <taxon>Kickxellomycetes</taxon>
        <taxon>Kickxellales</taxon>
        <taxon>Kickxellaceae</taxon>
        <taxon>Coemansia</taxon>
    </lineage>
</organism>
<dbReference type="GO" id="GO:0020037">
    <property type="term" value="F:heme binding"/>
    <property type="evidence" value="ECO:0007669"/>
    <property type="project" value="InterPro"/>
</dbReference>
<dbReference type="InterPro" id="IPR017972">
    <property type="entry name" value="Cyt_P450_CS"/>
</dbReference>